<name>A0A072UY72_MEDTR</name>
<dbReference type="SUPFAM" id="SSF52200">
    <property type="entry name" value="Toll/Interleukin receptor TIR domain"/>
    <property type="match status" value="1"/>
</dbReference>
<dbReference type="FunFam" id="3.40.50.10140:FF:000007">
    <property type="entry name" value="Disease resistance protein (TIR-NBS-LRR class)"/>
    <property type="match status" value="1"/>
</dbReference>
<dbReference type="InterPro" id="IPR035897">
    <property type="entry name" value="Toll_tir_struct_dom_sf"/>
</dbReference>
<evidence type="ECO:0000313" key="5">
    <source>
        <dbReference type="EMBL" id="KEH34058.1"/>
    </source>
</evidence>
<dbReference type="Pfam" id="PF01582">
    <property type="entry name" value="TIR"/>
    <property type="match status" value="1"/>
</dbReference>
<dbReference type="InterPro" id="IPR002182">
    <property type="entry name" value="NB-ARC"/>
</dbReference>
<dbReference type="PROSITE" id="PS50104">
    <property type="entry name" value="TIR"/>
    <property type="match status" value="1"/>
</dbReference>
<dbReference type="HOGENOM" id="CLU_001561_0_0_1"/>
<dbReference type="EnsemblPlants" id="KEH34058">
    <property type="protein sequence ID" value="KEH34058"/>
    <property type="gene ID" value="MTR_3g058780"/>
</dbReference>
<proteinExistence type="predicted"/>
<gene>
    <name evidence="5" type="ordered locus">MTR_3g058780</name>
</gene>
<sequence length="1009" mass="115284">MVENAEDVSGETKQNFVEISGDVKPPKVKRNQTLMELPSMLKLQSMLAAPVSSHFKPTRSTRLVFLSDDVMSKDRDELLEWRLEFIMARKQTNSVFSSSVASVKKYDVFLSFRGEDTRRNFTCHLYDARSRKKVETFIDNNELQKGDKISPALIRAIEESHVSIVIFSENYASSKWCLNELKKILECKKYMVQIVIPVFYNIDPSHVRKQTGSYKQAFAKHKRDLKSNNDKLQEWKDALTEAASLVGWDSQNYRIESDFIKDIVKNVLRKLNLRYPCEIKGLVGVEKNYDQIESILKIGSNDVRVLGIWGMGGIGKTTLARASYAIIYSQFEGCCFLNVIDESNRYGHNVVYNKLLSSLLEEENIHPDASYIEATFSKRRISRKKVLIVLDGRETLEQIEDLILKIDGLGPGSRVIMTTRDKHIFSQFSKCEIYEVKELNNHDSLQLLSLNAFGEKQSKIGCEDLSESVIAYCKGNPLALKVLGENLRSRGKEAWENELKKLEKIPNRKIYTVLKFKSGIEVLLDKALIQVKPNWHSYAKFEVDSLHMHDLLQEMGREIVNQESINPGKRSRLWRAKEISDILKENKGTEVVEGIIFDTTEVGDLYLKSDSFRRMANLRYLKIHNISNGSICNVHFPDGLEWLSDKLRATNLGRASLCQCESLRQLHPSIFSLPRLTFLDLGGCITIESLKTNIHSKSLRELLLDGCSSLTEFSVTLEEITELFLRGTAIRELSSSIWRNTKLTSLSITKCNKLNIVGNKLSDDHGLGSVTQLDLSGCTEINALSLWSILDGIRSLKRLKLNECCNLECLPENIQNHIMLEWLELDDCRKLVSLTELLLSLLYLKAVNCTYLDTDFIQWSLLSNRSQKFIEDRSIEDEGVIDAFSFLPGAQVPLYFDFQTTEASITILPIPKSDFTINHHALHCIILECGKEVDRSRISHNYLGTLISDHVLICWHGYNRQENGSNDIYNLSFQFIHQDPNEELWWSKEGIKGCGVLPVWEYWGSSISN</sequence>
<keyword evidence="7" id="KW-1185">Reference proteome</keyword>
<accession>A0A072UY72</accession>
<dbReference type="InterPro" id="IPR027417">
    <property type="entry name" value="P-loop_NTPase"/>
</dbReference>
<dbReference type="SUPFAM" id="SSF52540">
    <property type="entry name" value="P-loop containing nucleoside triphosphate hydrolases"/>
    <property type="match status" value="1"/>
</dbReference>
<dbReference type="PANTHER" id="PTHR11017">
    <property type="entry name" value="LEUCINE-RICH REPEAT-CONTAINING PROTEIN"/>
    <property type="match status" value="1"/>
</dbReference>
<reference evidence="6" key="3">
    <citation type="submission" date="2015-04" db="UniProtKB">
        <authorList>
            <consortium name="EnsemblPlants"/>
        </authorList>
    </citation>
    <scope>IDENTIFICATION</scope>
    <source>
        <strain evidence="6">cv. Jemalong A17</strain>
    </source>
</reference>
<protein>
    <submittedName>
        <fullName evidence="5">Disease resistance protein (TIR-NBS-LRR class), putative</fullName>
    </submittedName>
</protein>
<organism evidence="5 7">
    <name type="scientific">Medicago truncatula</name>
    <name type="common">Barrel medic</name>
    <name type="synonym">Medicago tribuloides</name>
    <dbReference type="NCBI Taxonomy" id="3880"/>
    <lineage>
        <taxon>Eukaryota</taxon>
        <taxon>Viridiplantae</taxon>
        <taxon>Streptophyta</taxon>
        <taxon>Embryophyta</taxon>
        <taxon>Tracheophyta</taxon>
        <taxon>Spermatophyta</taxon>
        <taxon>Magnoliopsida</taxon>
        <taxon>eudicotyledons</taxon>
        <taxon>Gunneridae</taxon>
        <taxon>Pentapetalae</taxon>
        <taxon>rosids</taxon>
        <taxon>fabids</taxon>
        <taxon>Fabales</taxon>
        <taxon>Fabaceae</taxon>
        <taxon>Papilionoideae</taxon>
        <taxon>50 kb inversion clade</taxon>
        <taxon>NPAAA clade</taxon>
        <taxon>Hologalegina</taxon>
        <taxon>IRL clade</taxon>
        <taxon>Trifolieae</taxon>
        <taxon>Medicago</taxon>
    </lineage>
</organism>
<dbReference type="InterPro" id="IPR058192">
    <property type="entry name" value="WHD_ROQ1-like"/>
</dbReference>
<dbReference type="InterPro" id="IPR042197">
    <property type="entry name" value="Apaf_helical"/>
</dbReference>
<evidence type="ECO:0000256" key="3">
    <source>
        <dbReference type="ARBA" id="ARBA00023027"/>
    </source>
</evidence>
<dbReference type="Gene3D" id="1.10.8.430">
    <property type="entry name" value="Helical domain of apoptotic protease-activating factors"/>
    <property type="match status" value="1"/>
</dbReference>
<dbReference type="GO" id="GO:0043531">
    <property type="term" value="F:ADP binding"/>
    <property type="evidence" value="ECO:0007669"/>
    <property type="project" value="InterPro"/>
</dbReference>
<keyword evidence="1" id="KW-0433">Leucine-rich repeat</keyword>
<dbReference type="InterPro" id="IPR044974">
    <property type="entry name" value="Disease_R_plants"/>
</dbReference>
<dbReference type="EMBL" id="CM001219">
    <property type="protein sequence ID" value="KEH34058.1"/>
    <property type="molecule type" value="Genomic_DNA"/>
</dbReference>
<dbReference type="Proteomes" id="UP000002051">
    <property type="component" value="Chromosome 3"/>
</dbReference>
<evidence type="ECO:0000313" key="7">
    <source>
        <dbReference type="Proteomes" id="UP000002051"/>
    </source>
</evidence>
<dbReference type="PRINTS" id="PR00364">
    <property type="entry name" value="DISEASERSIST"/>
</dbReference>
<reference evidence="5 7" key="1">
    <citation type="journal article" date="2011" name="Nature">
        <title>The Medicago genome provides insight into the evolution of rhizobial symbioses.</title>
        <authorList>
            <person name="Young N.D."/>
            <person name="Debelle F."/>
            <person name="Oldroyd G.E."/>
            <person name="Geurts R."/>
            <person name="Cannon S.B."/>
            <person name="Udvardi M.K."/>
            <person name="Benedito V.A."/>
            <person name="Mayer K.F."/>
            <person name="Gouzy J."/>
            <person name="Schoof H."/>
            <person name="Van de Peer Y."/>
            <person name="Proost S."/>
            <person name="Cook D.R."/>
            <person name="Meyers B.C."/>
            <person name="Spannagl M."/>
            <person name="Cheung F."/>
            <person name="De Mita S."/>
            <person name="Krishnakumar V."/>
            <person name="Gundlach H."/>
            <person name="Zhou S."/>
            <person name="Mudge J."/>
            <person name="Bharti A.K."/>
            <person name="Murray J.D."/>
            <person name="Naoumkina M.A."/>
            <person name="Rosen B."/>
            <person name="Silverstein K.A."/>
            <person name="Tang H."/>
            <person name="Rombauts S."/>
            <person name="Zhao P.X."/>
            <person name="Zhou P."/>
            <person name="Barbe V."/>
            <person name="Bardou P."/>
            <person name="Bechner M."/>
            <person name="Bellec A."/>
            <person name="Berger A."/>
            <person name="Berges H."/>
            <person name="Bidwell S."/>
            <person name="Bisseling T."/>
            <person name="Choisne N."/>
            <person name="Couloux A."/>
            <person name="Denny R."/>
            <person name="Deshpande S."/>
            <person name="Dai X."/>
            <person name="Doyle J.J."/>
            <person name="Dudez A.M."/>
            <person name="Farmer A.D."/>
            <person name="Fouteau S."/>
            <person name="Franken C."/>
            <person name="Gibelin C."/>
            <person name="Gish J."/>
            <person name="Goldstein S."/>
            <person name="Gonzalez A.J."/>
            <person name="Green P.J."/>
            <person name="Hallab A."/>
            <person name="Hartog M."/>
            <person name="Hua A."/>
            <person name="Humphray S.J."/>
            <person name="Jeong D.H."/>
            <person name="Jing Y."/>
            <person name="Jocker A."/>
            <person name="Kenton S.M."/>
            <person name="Kim D.J."/>
            <person name="Klee K."/>
            <person name="Lai H."/>
            <person name="Lang C."/>
            <person name="Lin S."/>
            <person name="Macmil S.L."/>
            <person name="Magdelenat G."/>
            <person name="Matthews L."/>
            <person name="McCorrison J."/>
            <person name="Monaghan E.L."/>
            <person name="Mun J.H."/>
            <person name="Najar F.Z."/>
            <person name="Nicholson C."/>
            <person name="Noirot C."/>
            <person name="O'Bleness M."/>
            <person name="Paule C.R."/>
            <person name="Poulain J."/>
            <person name="Prion F."/>
            <person name="Qin B."/>
            <person name="Qu C."/>
            <person name="Retzel E.F."/>
            <person name="Riddle C."/>
            <person name="Sallet E."/>
            <person name="Samain S."/>
            <person name="Samson N."/>
            <person name="Sanders I."/>
            <person name="Saurat O."/>
            <person name="Scarpelli C."/>
            <person name="Schiex T."/>
            <person name="Segurens B."/>
            <person name="Severin A.J."/>
            <person name="Sherrier D.J."/>
            <person name="Shi R."/>
            <person name="Sims S."/>
            <person name="Singer S.R."/>
            <person name="Sinharoy S."/>
            <person name="Sterck L."/>
            <person name="Viollet A."/>
            <person name="Wang B.B."/>
            <person name="Wang K."/>
            <person name="Wang M."/>
            <person name="Wang X."/>
            <person name="Warfsmann J."/>
            <person name="Weissenbach J."/>
            <person name="White D.D."/>
            <person name="White J.D."/>
            <person name="Wiley G.B."/>
            <person name="Wincker P."/>
            <person name="Xing Y."/>
            <person name="Yang L."/>
            <person name="Yao Z."/>
            <person name="Ying F."/>
            <person name="Zhai J."/>
            <person name="Zhou L."/>
            <person name="Zuber A."/>
            <person name="Denarie J."/>
            <person name="Dixon R.A."/>
            <person name="May G.D."/>
            <person name="Schwartz D.C."/>
            <person name="Rogers J."/>
            <person name="Quetier F."/>
            <person name="Town C.D."/>
            <person name="Roe B.A."/>
        </authorList>
    </citation>
    <scope>NUCLEOTIDE SEQUENCE [LARGE SCALE GENOMIC DNA]</scope>
    <source>
        <strain evidence="5">A17</strain>
        <strain evidence="6 7">cv. Jemalong A17</strain>
    </source>
</reference>
<evidence type="ECO:0000256" key="1">
    <source>
        <dbReference type="ARBA" id="ARBA00022614"/>
    </source>
</evidence>
<dbReference type="InterPro" id="IPR032675">
    <property type="entry name" value="LRR_dom_sf"/>
</dbReference>
<dbReference type="GO" id="GO:0007165">
    <property type="term" value="P:signal transduction"/>
    <property type="evidence" value="ECO:0007669"/>
    <property type="project" value="InterPro"/>
</dbReference>
<dbReference type="Pfam" id="PF00931">
    <property type="entry name" value="NB-ARC"/>
    <property type="match status" value="1"/>
</dbReference>
<reference evidence="5 7" key="2">
    <citation type="journal article" date="2014" name="BMC Genomics">
        <title>An improved genome release (version Mt4.0) for the model legume Medicago truncatula.</title>
        <authorList>
            <person name="Tang H."/>
            <person name="Krishnakumar V."/>
            <person name="Bidwell S."/>
            <person name="Rosen B."/>
            <person name="Chan A."/>
            <person name="Zhou S."/>
            <person name="Gentzbittel L."/>
            <person name="Childs K.L."/>
            <person name="Yandell M."/>
            <person name="Gundlach H."/>
            <person name="Mayer K.F."/>
            <person name="Schwartz D.C."/>
            <person name="Town C.D."/>
        </authorList>
    </citation>
    <scope>GENOME REANNOTATION</scope>
    <source>
        <strain evidence="5">A17</strain>
        <strain evidence="6 7">cv. Jemalong A17</strain>
    </source>
</reference>
<dbReference type="SMART" id="SM00255">
    <property type="entry name" value="TIR"/>
    <property type="match status" value="1"/>
</dbReference>
<evidence type="ECO:0000256" key="2">
    <source>
        <dbReference type="ARBA" id="ARBA00022737"/>
    </source>
</evidence>
<evidence type="ECO:0000313" key="6">
    <source>
        <dbReference type="EnsemblPlants" id="KEH34058"/>
    </source>
</evidence>
<dbReference type="Pfam" id="PF23282">
    <property type="entry name" value="WHD_ROQ1"/>
    <property type="match status" value="1"/>
</dbReference>
<dbReference type="PANTHER" id="PTHR11017:SF243">
    <property type="entry name" value="ADP-RIBOSYL CYCLASE_CYCLIC ADP-RIBOSE HYDROLASE"/>
    <property type="match status" value="1"/>
</dbReference>
<dbReference type="SUPFAM" id="SSF52047">
    <property type="entry name" value="RNI-like"/>
    <property type="match status" value="1"/>
</dbReference>
<dbReference type="InterPro" id="IPR000157">
    <property type="entry name" value="TIR_dom"/>
</dbReference>
<dbReference type="Gene3D" id="3.40.50.300">
    <property type="entry name" value="P-loop containing nucleotide triphosphate hydrolases"/>
    <property type="match status" value="1"/>
</dbReference>
<dbReference type="GO" id="GO:0006952">
    <property type="term" value="P:defense response"/>
    <property type="evidence" value="ECO:0007669"/>
    <property type="project" value="InterPro"/>
</dbReference>
<dbReference type="Gene3D" id="3.40.50.10140">
    <property type="entry name" value="Toll/interleukin-1 receptor homology (TIR) domain"/>
    <property type="match status" value="1"/>
</dbReference>
<keyword evidence="2" id="KW-0677">Repeat</keyword>
<feature type="domain" description="TIR" evidence="4">
    <location>
        <begin position="104"/>
        <end position="271"/>
    </location>
</feature>
<dbReference type="AlphaFoldDB" id="A0A072UY72"/>
<keyword evidence="3" id="KW-0520">NAD</keyword>
<dbReference type="Gene3D" id="3.80.10.10">
    <property type="entry name" value="Ribonuclease Inhibitor"/>
    <property type="match status" value="1"/>
</dbReference>
<evidence type="ECO:0000259" key="4">
    <source>
        <dbReference type="PROSITE" id="PS50104"/>
    </source>
</evidence>